<evidence type="ECO:0000313" key="2">
    <source>
        <dbReference type="EMBL" id="ARI78001.1"/>
    </source>
</evidence>
<accession>A0A1W5ZXL5</accession>
<gene>
    <name evidence="2" type="ORF">HM131_14590</name>
</gene>
<dbReference type="InterPro" id="IPR019593">
    <property type="entry name" value="Spore_coat_protein_Z/Y"/>
</dbReference>
<organism evidence="2 3">
    <name type="scientific">Halobacillus mangrovi</name>
    <dbReference type="NCBI Taxonomy" id="402384"/>
    <lineage>
        <taxon>Bacteria</taxon>
        <taxon>Bacillati</taxon>
        <taxon>Bacillota</taxon>
        <taxon>Bacilli</taxon>
        <taxon>Bacillales</taxon>
        <taxon>Bacillaceae</taxon>
        <taxon>Halobacillus</taxon>
    </lineage>
</organism>
<keyword evidence="2" id="KW-0167">Capsid protein</keyword>
<reference evidence="2 3" key="1">
    <citation type="submission" date="2017-04" db="EMBL/GenBank/DDBJ databases">
        <title>The whole genome sequencing and assembly of Halobacillus mangrovi strain.</title>
        <authorList>
            <person name="Lee S.-J."/>
            <person name="Park M.-K."/>
            <person name="Kim J.-Y."/>
            <person name="Lee Y.-J."/>
            <person name="Yi H."/>
            <person name="Bahn Y.-S."/>
            <person name="Kim J.F."/>
            <person name="Lee D.-W."/>
        </authorList>
    </citation>
    <scope>NUCLEOTIDE SEQUENCE [LARGE SCALE GENOMIC DNA]</scope>
    <source>
        <strain evidence="2 3">KTB 131</strain>
    </source>
</reference>
<feature type="region of interest" description="Disordered" evidence="1">
    <location>
        <begin position="110"/>
        <end position="135"/>
    </location>
</feature>
<keyword evidence="2" id="KW-0946">Virion</keyword>
<dbReference type="RefSeq" id="WP_085030462.1">
    <property type="nucleotide sequence ID" value="NZ_CP020772.1"/>
</dbReference>
<dbReference type="EMBL" id="CP020772">
    <property type="protein sequence ID" value="ARI78001.1"/>
    <property type="molecule type" value="Genomic_DNA"/>
</dbReference>
<name>A0A1W5ZXL5_9BACI</name>
<evidence type="ECO:0000313" key="3">
    <source>
        <dbReference type="Proteomes" id="UP000192527"/>
    </source>
</evidence>
<evidence type="ECO:0000256" key="1">
    <source>
        <dbReference type="SAM" id="MobiDB-lite"/>
    </source>
</evidence>
<proteinExistence type="predicted"/>
<dbReference type="STRING" id="402384.HM131_14590"/>
<keyword evidence="3" id="KW-1185">Reference proteome</keyword>
<sequence>MSCGKKFDTGSCVIDILKDIVDAQNDVMRDCTTSCERSIADLLGDVGGGSGFDTVPVILYCKDCKPFKGYGTKRNDPCNVKGSFFFRVKSVDDDGCAILELLFSDNHRVGGVEDEESSSSSSNHHRPIVDPKSPAQQDCDDLRASGICITVDLNCFCHVTCLPAAATL</sequence>
<dbReference type="Proteomes" id="UP000192527">
    <property type="component" value="Chromosome"/>
</dbReference>
<dbReference type="KEGG" id="hmn:HM131_14590"/>
<dbReference type="OrthoDB" id="1655185at2"/>
<protein>
    <submittedName>
        <fullName evidence="2">Spore coat protein</fullName>
    </submittedName>
</protein>
<dbReference type="Pfam" id="PF10612">
    <property type="entry name" value="Spore-coat_CotZ"/>
    <property type="match status" value="1"/>
</dbReference>
<dbReference type="AlphaFoldDB" id="A0A1W5ZXL5"/>